<dbReference type="GO" id="GO:0006631">
    <property type="term" value="P:fatty acid metabolic process"/>
    <property type="evidence" value="ECO:0007669"/>
    <property type="project" value="TreeGrafter"/>
</dbReference>
<name>A0A1Y4R1W2_9ENTE</name>
<proteinExistence type="inferred from homology"/>
<dbReference type="Pfam" id="PF13193">
    <property type="entry name" value="AMP-binding_C"/>
    <property type="match status" value="1"/>
</dbReference>
<dbReference type="Gene3D" id="3.30.300.30">
    <property type="match status" value="1"/>
</dbReference>
<dbReference type="UniPathway" id="UPA00079"/>
<dbReference type="PROSITE" id="PS00455">
    <property type="entry name" value="AMP_BINDING"/>
    <property type="match status" value="1"/>
</dbReference>
<dbReference type="GO" id="GO:0008756">
    <property type="term" value="F:o-succinylbenzoate-CoA ligase activity"/>
    <property type="evidence" value="ECO:0007669"/>
    <property type="project" value="UniProtKB-UniRule"/>
</dbReference>
<dbReference type="PANTHER" id="PTHR43201:SF5">
    <property type="entry name" value="MEDIUM-CHAIN ACYL-COA LIGASE ACSF2, MITOCHONDRIAL"/>
    <property type="match status" value="1"/>
</dbReference>
<dbReference type="PANTHER" id="PTHR43201">
    <property type="entry name" value="ACYL-COA SYNTHETASE"/>
    <property type="match status" value="1"/>
</dbReference>
<evidence type="ECO:0000256" key="1">
    <source>
        <dbReference type="ARBA" id="ARBA00022428"/>
    </source>
</evidence>
<dbReference type="HAMAP" id="MF_00731">
    <property type="entry name" value="MenE"/>
    <property type="match status" value="1"/>
</dbReference>
<evidence type="ECO:0000256" key="2">
    <source>
        <dbReference type="ARBA" id="ARBA00022598"/>
    </source>
</evidence>
<comment type="caution">
    <text evidence="6">The sequence shown here is derived from an EMBL/GenBank/DDBJ whole genome shotgun (WGS) entry which is preliminary data.</text>
</comment>
<dbReference type="NCBIfam" id="TIGR01923">
    <property type="entry name" value="menE"/>
    <property type="match status" value="1"/>
</dbReference>
<gene>
    <name evidence="5" type="primary">menE</name>
    <name evidence="6" type="ORF">B5E88_01520</name>
</gene>
<dbReference type="GO" id="GO:0005524">
    <property type="term" value="F:ATP binding"/>
    <property type="evidence" value="ECO:0007669"/>
    <property type="project" value="UniProtKB-KW"/>
</dbReference>
<comment type="similarity">
    <text evidence="5">Belongs to the ATP-dependent AMP-binding enzyme family. MenE subfamily.</text>
</comment>
<dbReference type="Proteomes" id="UP000196074">
    <property type="component" value="Unassembled WGS sequence"/>
</dbReference>
<evidence type="ECO:0000256" key="4">
    <source>
        <dbReference type="ARBA" id="ARBA00022840"/>
    </source>
</evidence>
<protein>
    <recommendedName>
        <fullName evidence="5">2-succinylbenzoate--CoA ligase</fullName>
        <ecNumber evidence="5">6.2.1.26</ecNumber>
    </recommendedName>
    <alternativeName>
        <fullName evidence="5">o-succinylbenzoyl-CoA synthetase</fullName>
        <shortName evidence="5">OSB-CoA synthetase</shortName>
    </alternativeName>
</protein>
<dbReference type="InterPro" id="IPR000873">
    <property type="entry name" value="AMP-dep_synth/lig_dom"/>
</dbReference>
<dbReference type="InterPro" id="IPR020845">
    <property type="entry name" value="AMP-binding_CS"/>
</dbReference>
<evidence type="ECO:0000313" key="6">
    <source>
        <dbReference type="EMBL" id="OUQ11566.1"/>
    </source>
</evidence>
<dbReference type="Pfam" id="PF00501">
    <property type="entry name" value="AMP-binding"/>
    <property type="match status" value="1"/>
</dbReference>
<organism evidence="6 7">
    <name type="scientific">Enterococcus cecorum</name>
    <dbReference type="NCBI Taxonomy" id="44008"/>
    <lineage>
        <taxon>Bacteria</taxon>
        <taxon>Bacillati</taxon>
        <taxon>Bacillota</taxon>
        <taxon>Bacilli</taxon>
        <taxon>Lactobacillales</taxon>
        <taxon>Enterococcaceae</taxon>
        <taxon>Enterococcus</taxon>
    </lineage>
</organism>
<dbReference type="InterPro" id="IPR042099">
    <property type="entry name" value="ANL_N_sf"/>
</dbReference>
<dbReference type="GeneID" id="60872525"/>
<keyword evidence="1 5" id="KW-0474">Menaquinone biosynthesis</keyword>
<evidence type="ECO:0000256" key="3">
    <source>
        <dbReference type="ARBA" id="ARBA00022741"/>
    </source>
</evidence>
<dbReference type="AlphaFoldDB" id="A0A1Y4R1W2"/>
<dbReference type="EMBL" id="NFLC01000002">
    <property type="protein sequence ID" value="OUQ11566.1"/>
    <property type="molecule type" value="Genomic_DNA"/>
</dbReference>
<comment type="catalytic activity">
    <reaction evidence="5">
        <text>2-succinylbenzoate + ATP + CoA = 2-succinylbenzoyl-CoA + AMP + diphosphate</text>
        <dbReference type="Rhea" id="RHEA:17009"/>
        <dbReference type="ChEBI" id="CHEBI:18325"/>
        <dbReference type="ChEBI" id="CHEBI:30616"/>
        <dbReference type="ChEBI" id="CHEBI:33019"/>
        <dbReference type="ChEBI" id="CHEBI:57287"/>
        <dbReference type="ChEBI" id="CHEBI:57364"/>
        <dbReference type="ChEBI" id="CHEBI:456215"/>
        <dbReference type="EC" id="6.2.1.26"/>
    </reaction>
</comment>
<reference evidence="7" key="1">
    <citation type="submission" date="2017-04" db="EMBL/GenBank/DDBJ databases">
        <title>Function of individual gut microbiota members based on whole genome sequencing of pure cultures obtained from chicken caecum.</title>
        <authorList>
            <person name="Medvecky M."/>
            <person name="Cejkova D."/>
            <person name="Polansky O."/>
            <person name="Karasova D."/>
            <person name="Kubasova T."/>
            <person name="Cizek A."/>
            <person name="Rychlik I."/>
        </authorList>
    </citation>
    <scope>NUCLEOTIDE SEQUENCE [LARGE SCALE GENOMIC DNA]</scope>
    <source>
        <strain evidence="7">An144</strain>
    </source>
</reference>
<dbReference type="Gene3D" id="3.40.50.12780">
    <property type="entry name" value="N-terminal domain of ligase-like"/>
    <property type="match status" value="1"/>
</dbReference>
<dbReference type="InterPro" id="IPR010192">
    <property type="entry name" value="MenE"/>
</dbReference>
<accession>A0A1Y4R1W2</accession>
<sequence>MPLKKNENQTLTNFQNSHKKYASWLTQQAVLHPERPAFFYEEQVHTFSELQQMVQSYAYDYQQKLPIDSTIVAVYGKSSPAFIYTVLALWELGVTVQFLNMRLTESECRVQLLDSQAQALIVTDQKLAVTFAPCALIQAPKTQELQPVKKEDWFDLGYQTNQVASIMYTSGTTGKAKGVRQTFGNHQASAIATKKSLSLTADDCWLNVMPLYHISGLSIFLRSLVIGLSVRLLPKYAAEQVHHWLKTGQVTVVSVVTKMLQDLLILTKESYPASLKGILLGGGPVRAEVLEKCLAYQLPVMQSYGMTETCSQIFALPFDYSLAKLGSAGLPLQDVQCKIKPLSEKEAIGEILVKGPSITPGYLHGLAKERFDKEGYFHTGDLGYLDEDGFLFVKSRLGELIISGGENIYPKEIEDCLSRHPQIQEVAVVGEANEKWGHVPVAYLKIASDDFDLAQLQILLKTLAKYKHPYTYYVLADFPKTASGKIQKYQLSQIERVKVFDANFQ</sequence>
<keyword evidence="4 5" id="KW-0067">ATP-binding</keyword>
<keyword evidence="2 5" id="KW-0436">Ligase</keyword>
<comment type="pathway">
    <text evidence="5">Quinol/quinone metabolism; 1,4-dihydroxy-2-naphthoate biosynthesis; 1,4-dihydroxy-2-naphthoate from chorismate: step 5/7.</text>
</comment>
<dbReference type="EC" id="6.2.1.26" evidence="5"/>
<evidence type="ECO:0000313" key="7">
    <source>
        <dbReference type="Proteomes" id="UP000196074"/>
    </source>
</evidence>
<dbReference type="RefSeq" id="WP_016250852.1">
    <property type="nucleotide sequence ID" value="NZ_JAXOGD010000012.1"/>
</dbReference>
<dbReference type="GO" id="GO:0031956">
    <property type="term" value="F:medium-chain fatty acid-CoA ligase activity"/>
    <property type="evidence" value="ECO:0007669"/>
    <property type="project" value="TreeGrafter"/>
</dbReference>
<evidence type="ECO:0000256" key="5">
    <source>
        <dbReference type="HAMAP-Rule" id="MF_00731"/>
    </source>
</evidence>
<dbReference type="GO" id="GO:0009234">
    <property type="term" value="P:menaquinone biosynthetic process"/>
    <property type="evidence" value="ECO:0007669"/>
    <property type="project" value="UniProtKB-UniRule"/>
</dbReference>
<comment type="function">
    <text evidence="5">Converts 2-succinylbenzoate (OSB) to 2-succinylbenzoyl-CoA (OSB-CoA).</text>
</comment>
<comment type="pathway">
    <text evidence="5">Quinol/quinone metabolism; menaquinone biosynthesis.</text>
</comment>
<dbReference type="SUPFAM" id="SSF56801">
    <property type="entry name" value="Acetyl-CoA synthetase-like"/>
    <property type="match status" value="1"/>
</dbReference>
<dbReference type="InterPro" id="IPR045851">
    <property type="entry name" value="AMP-bd_C_sf"/>
</dbReference>
<keyword evidence="3 5" id="KW-0547">Nucleotide-binding</keyword>
<dbReference type="UniPathway" id="UPA01057">
    <property type="reaction ID" value="UER00166"/>
</dbReference>
<dbReference type="InterPro" id="IPR025110">
    <property type="entry name" value="AMP-bd_C"/>
</dbReference>